<dbReference type="GO" id="GO:0016020">
    <property type="term" value="C:membrane"/>
    <property type="evidence" value="ECO:0007669"/>
    <property type="project" value="TreeGrafter"/>
</dbReference>
<proteinExistence type="predicted"/>
<dbReference type="EMBL" id="JH817192">
    <property type="protein sequence ID" value="EKC27549.1"/>
    <property type="molecule type" value="Genomic_DNA"/>
</dbReference>
<organism evidence="1">
    <name type="scientific">Magallana gigas</name>
    <name type="common">Pacific oyster</name>
    <name type="synonym">Crassostrea gigas</name>
    <dbReference type="NCBI Taxonomy" id="29159"/>
    <lineage>
        <taxon>Eukaryota</taxon>
        <taxon>Metazoa</taxon>
        <taxon>Spiralia</taxon>
        <taxon>Lophotrochozoa</taxon>
        <taxon>Mollusca</taxon>
        <taxon>Bivalvia</taxon>
        <taxon>Autobranchia</taxon>
        <taxon>Pteriomorphia</taxon>
        <taxon>Ostreida</taxon>
        <taxon>Ostreoidea</taxon>
        <taxon>Ostreidae</taxon>
        <taxon>Magallana</taxon>
    </lineage>
</organism>
<evidence type="ECO:0000313" key="1">
    <source>
        <dbReference type="EMBL" id="EKC27549.1"/>
    </source>
</evidence>
<dbReference type="PANTHER" id="PTHR12242:SF1">
    <property type="entry name" value="MYND-TYPE DOMAIN-CONTAINING PROTEIN"/>
    <property type="match status" value="1"/>
</dbReference>
<sequence length="306" mass="35147">MQTTVLCDKSDGRVTCFRKLHIKECGLAHRNPKRFVALEFGRPILYLPWAIFWALYHCVWIALEAYWWSLKTHRAPLEWLLKLTNVGYILLTAVAVTECINAVYTYCFHTSKELEPEVMQWYHKFSWVLYNITITTALSVTVTYWAFLSGDGSMKGSTINKHGINFLYSVLIIIASRKPIKLQHVYMPVLFSLCYMIFTVIYFAATKIKVYPILDWDKPGKAIKWVVLYTFVCVPIVHLLLFGLYRLKLYLKDKLSKAKDKPNDAQSQRPGSDANQNEITGEASTAQLLPVSSDNDDQGQTNLNSV</sequence>
<dbReference type="PANTHER" id="PTHR12242">
    <property type="entry name" value="OS02G0130600 PROTEIN-RELATED"/>
    <property type="match status" value="1"/>
</dbReference>
<dbReference type="HOGENOM" id="CLU_066320_0_1_1"/>
<dbReference type="InParanoid" id="K1Q878"/>
<gene>
    <name evidence="1" type="ORF">CGI_10020176</name>
</gene>
<protein>
    <submittedName>
        <fullName evidence="1">Protein rolling stone</fullName>
    </submittedName>
</protein>
<accession>K1Q878</accession>
<name>K1Q878_MAGGI</name>
<dbReference type="Pfam" id="PF21534">
    <property type="entry name" value="Rost"/>
    <property type="match status" value="1"/>
</dbReference>
<reference evidence="1" key="1">
    <citation type="journal article" date="2012" name="Nature">
        <title>The oyster genome reveals stress adaptation and complexity of shell formation.</title>
        <authorList>
            <person name="Zhang G."/>
            <person name="Fang X."/>
            <person name="Guo X."/>
            <person name="Li L."/>
            <person name="Luo R."/>
            <person name="Xu F."/>
            <person name="Yang P."/>
            <person name="Zhang L."/>
            <person name="Wang X."/>
            <person name="Qi H."/>
            <person name="Xiong Z."/>
            <person name="Que H."/>
            <person name="Xie Y."/>
            <person name="Holland P.W."/>
            <person name="Paps J."/>
            <person name="Zhu Y."/>
            <person name="Wu F."/>
            <person name="Chen Y."/>
            <person name="Wang J."/>
            <person name="Peng C."/>
            <person name="Meng J."/>
            <person name="Yang L."/>
            <person name="Liu J."/>
            <person name="Wen B."/>
            <person name="Zhang N."/>
            <person name="Huang Z."/>
            <person name="Zhu Q."/>
            <person name="Feng Y."/>
            <person name="Mount A."/>
            <person name="Hedgecock D."/>
            <person name="Xu Z."/>
            <person name="Liu Y."/>
            <person name="Domazet-Loso T."/>
            <person name="Du Y."/>
            <person name="Sun X."/>
            <person name="Zhang S."/>
            <person name="Liu B."/>
            <person name="Cheng P."/>
            <person name="Jiang X."/>
            <person name="Li J."/>
            <person name="Fan D."/>
            <person name="Wang W."/>
            <person name="Fu W."/>
            <person name="Wang T."/>
            <person name="Wang B."/>
            <person name="Zhang J."/>
            <person name="Peng Z."/>
            <person name="Li Y."/>
            <person name="Li N."/>
            <person name="Wang J."/>
            <person name="Chen M."/>
            <person name="He Y."/>
            <person name="Tan F."/>
            <person name="Song X."/>
            <person name="Zheng Q."/>
            <person name="Huang R."/>
            <person name="Yang H."/>
            <person name="Du X."/>
            <person name="Chen L."/>
            <person name="Yang M."/>
            <person name="Gaffney P.M."/>
            <person name="Wang S."/>
            <person name="Luo L."/>
            <person name="She Z."/>
            <person name="Ming Y."/>
            <person name="Huang W."/>
            <person name="Zhang S."/>
            <person name="Huang B."/>
            <person name="Zhang Y."/>
            <person name="Qu T."/>
            <person name="Ni P."/>
            <person name="Miao G."/>
            <person name="Wang J."/>
            <person name="Wang Q."/>
            <person name="Steinberg C.E."/>
            <person name="Wang H."/>
            <person name="Li N."/>
            <person name="Qian L."/>
            <person name="Zhang G."/>
            <person name="Li Y."/>
            <person name="Yang H."/>
            <person name="Liu X."/>
            <person name="Wang J."/>
            <person name="Yin Y."/>
            <person name="Wang J."/>
        </authorList>
    </citation>
    <scope>NUCLEOTIDE SEQUENCE [LARGE SCALE GENOMIC DNA]</scope>
    <source>
        <strain evidence="1">05x7-T-G4-1.051#20</strain>
    </source>
</reference>
<dbReference type="AlphaFoldDB" id="K1Q878"/>
<dbReference type="InterPro" id="IPR049352">
    <property type="entry name" value="Rost"/>
</dbReference>